<evidence type="ECO:0000313" key="2">
    <source>
        <dbReference type="Proteomes" id="UP000000600"/>
    </source>
</evidence>
<dbReference type="Proteomes" id="UP000000600">
    <property type="component" value="Unassembled WGS sequence"/>
</dbReference>
<dbReference type="HOGENOM" id="CLU_421793_0_0_1"/>
<dbReference type="AlphaFoldDB" id="A0E6F5"/>
<keyword evidence="2" id="KW-1185">Reference proteome</keyword>
<sequence>MLDKKHLKTIEKQIQNYKNAYLLNQAQESRVVTVPQQLKYSDLPLNSNSTSNLQHYDQIQSSKISTDGIAQQIREYFIYIIERGVVFPQILSFVIITKDKISINYCDSLLKKLNRIRHKLEKDKSSNQEIMQKTDMTKLDDDEKIILRLLQYFTNKLADFGMRRFKMHNLDLQNIRIQYNLCRQIKNSVIQNSKVLKMIIQQVKIVHSDLLALEANQQQLSSDESQNEQNELISQNDVQNGSSHQFDQNKDKFTQILKEEKDQSEKENKIRKEFAIKVLMLKLIDLQIVVPHLLKLIKFIYFSKRHKVPDKRGILIISPSDQIILQLCKMPELTKFAQQFKLEQILSSFMNPSFLEKFHLENPNYLKVDLNTVLISYLQLIINNYFKYQDELIQIYKDEQFKMLLQQIWQLCGQNIKQILFNKADPNEQFKAFGCNILQIGTSLFKIKTLLESNLEISEQLRIEQDTCKFQLNSKSKKASDKVSNNTKPIFKQFIQKMTMLNKSFPLLLKLLHLTNFTIKVIPRKKVMESIVQQKQFIKFMKICYNYPLDIETIPDRVQTIFFSEKFQIQEAQHVTWPQLILVALELIYQQREQNKQLINEAVQTKQYQLILRELETIEDPLELRQKTKQILFLLNDYVQKLKNEQ</sequence>
<dbReference type="EMBL" id="CT868660">
    <property type="protein sequence ID" value="CAK90872.1"/>
    <property type="molecule type" value="Genomic_DNA"/>
</dbReference>
<accession>A0E6F5</accession>
<dbReference type="RefSeq" id="XP_001458269.1">
    <property type="nucleotide sequence ID" value="XM_001458232.1"/>
</dbReference>
<dbReference type="InParanoid" id="A0E6F5"/>
<dbReference type="KEGG" id="ptm:GSPATT00003737001"/>
<dbReference type="OMA" id="GCNILQI"/>
<protein>
    <submittedName>
        <fullName evidence="1">Uncharacterized protein</fullName>
    </submittedName>
</protein>
<dbReference type="GeneID" id="5044054"/>
<evidence type="ECO:0000313" key="1">
    <source>
        <dbReference type="EMBL" id="CAK90872.1"/>
    </source>
</evidence>
<organism evidence="1 2">
    <name type="scientific">Paramecium tetraurelia</name>
    <dbReference type="NCBI Taxonomy" id="5888"/>
    <lineage>
        <taxon>Eukaryota</taxon>
        <taxon>Sar</taxon>
        <taxon>Alveolata</taxon>
        <taxon>Ciliophora</taxon>
        <taxon>Intramacronucleata</taxon>
        <taxon>Oligohymenophorea</taxon>
        <taxon>Peniculida</taxon>
        <taxon>Parameciidae</taxon>
        <taxon>Paramecium</taxon>
    </lineage>
</organism>
<name>A0E6F5_PARTE</name>
<dbReference type="OrthoDB" id="301448at2759"/>
<reference evidence="1 2" key="1">
    <citation type="journal article" date="2006" name="Nature">
        <title>Global trends of whole-genome duplications revealed by the ciliate Paramecium tetraurelia.</title>
        <authorList>
            <consortium name="Genoscope"/>
            <person name="Aury J.-M."/>
            <person name="Jaillon O."/>
            <person name="Duret L."/>
            <person name="Noel B."/>
            <person name="Jubin C."/>
            <person name="Porcel B.M."/>
            <person name="Segurens B."/>
            <person name="Daubin V."/>
            <person name="Anthouard V."/>
            <person name="Aiach N."/>
            <person name="Arnaiz O."/>
            <person name="Billaut A."/>
            <person name="Beisson J."/>
            <person name="Blanc I."/>
            <person name="Bouhouche K."/>
            <person name="Camara F."/>
            <person name="Duharcourt S."/>
            <person name="Guigo R."/>
            <person name="Gogendeau D."/>
            <person name="Katinka M."/>
            <person name="Keller A.-M."/>
            <person name="Kissmehl R."/>
            <person name="Klotz C."/>
            <person name="Koll F."/>
            <person name="Le Moue A."/>
            <person name="Lepere C."/>
            <person name="Malinsky S."/>
            <person name="Nowacki M."/>
            <person name="Nowak J.K."/>
            <person name="Plattner H."/>
            <person name="Poulain J."/>
            <person name="Ruiz F."/>
            <person name="Serrano V."/>
            <person name="Zagulski M."/>
            <person name="Dessen P."/>
            <person name="Betermier M."/>
            <person name="Weissenbach J."/>
            <person name="Scarpelli C."/>
            <person name="Schachter V."/>
            <person name="Sperling L."/>
            <person name="Meyer E."/>
            <person name="Cohen J."/>
            <person name="Wincker P."/>
        </authorList>
    </citation>
    <scope>NUCLEOTIDE SEQUENCE [LARGE SCALE GENOMIC DNA]</scope>
    <source>
        <strain evidence="1 2">Stock d4-2</strain>
    </source>
</reference>
<gene>
    <name evidence="1" type="ORF">GSPATT00003737001</name>
</gene>
<proteinExistence type="predicted"/>